<gene>
    <name evidence="1" type="ORF">JCM16774_1648</name>
</gene>
<evidence type="ECO:0000313" key="2">
    <source>
        <dbReference type="Proteomes" id="UP000321606"/>
    </source>
</evidence>
<accession>A0A510JBY3</accession>
<evidence type="ECO:0000313" key="1">
    <source>
        <dbReference type="EMBL" id="BBM36704.1"/>
    </source>
</evidence>
<name>A0A510JBY3_9FUSO</name>
<protein>
    <submittedName>
        <fullName evidence="1">Acetyltransferase, GNAT family</fullName>
    </submittedName>
</protein>
<keyword evidence="1" id="KW-0808">Transferase</keyword>
<dbReference type="OrthoDB" id="70840at2"/>
<dbReference type="Proteomes" id="UP000321606">
    <property type="component" value="Chromosome"/>
</dbReference>
<proteinExistence type="predicted"/>
<dbReference type="RefSeq" id="WP_051411771.1">
    <property type="nucleotide sequence ID" value="NZ_AP019822.1"/>
</dbReference>
<dbReference type="SUPFAM" id="SSF55729">
    <property type="entry name" value="Acyl-CoA N-acyltransferases (Nat)"/>
    <property type="match status" value="1"/>
</dbReference>
<dbReference type="InterPro" id="IPR016181">
    <property type="entry name" value="Acyl_CoA_acyltransferase"/>
</dbReference>
<dbReference type="KEGG" id="lgo:JCM16774_1648"/>
<reference evidence="1 2" key="1">
    <citation type="submission" date="2019-07" db="EMBL/GenBank/DDBJ databases">
        <title>Complete Genome Sequence of Leptotrichia goodfellowii Strain JCM 16774.</title>
        <authorList>
            <person name="Watanabe S."/>
            <person name="Cui L."/>
        </authorList>
    </citation>
    <scope>NUCLEOTIDE SEQUENCE [LARGE SCALE GENOMIC DNA]</scope>
    <source>
        <strain evidence="1 2">JCM16774</strain>
    </source>
</reference>
<dbReference type="AlphaFoldDB" id="A0A510JBY3"/>
<dbReference type="GO" id="GO:0016740">
    <property type="term" value="F:transferase activity"/>
    <property type="evidence" value="ECO:0007669"/>
    <property type="project" value="UniProtKB-KW"/>
</dbReference>
<organism evidence="1 2">
    <name type="scientific">Pseudoleptotrichia goodfellowii</name>
    <dbReference type="NCBI Taxonomy" id="157692"/>
    <lineage>
        <taxon>Bacteria</taxon>
        <taxon>Fusobacteriati</taxon>
        <taxon>Fusobacteriota</taxon>
        <taxon>Fusobacteriia</taxon>
        <taxon>Fusobacteriales</taxon>
        <taxon>Leptotrichiaceae</taxon>
        <taxon>Pseudoleptotrichia</taxon>
    </lineage>
</organism>
<sequence length="67" mass="7697">MCGKNRGLGKGFVTQLVNFVYKNFEFDKLILNGAIKVYHSCGFRDVEIFNQKSNGGIYPFLRMEKSK</sequence>
<dbReference type="EMBL" id="AP019822">
    <property type="protein sequence ID" value="BBM36704.1"/>
    <property type="molecule type" value="Genomic_DNA"/>
</dbReference>